<feature type="compositionally biased region" description="Basic and acidic residues" evidence="10">
    <location>
        <begin position="43"/>
        <end position="55"/>
    </location>
</feature>
<feature type="domain" description="C2H2-type" evidence="11">
    <location>
        <begin position="132"/>
        <end position="161"/>
    </location>
</feature>
<evidence type="ECO:0000256" key="1">
    <source>
        <dbReference type="ARBA" id="ARBA00004123"/>
    </source>
</evidence>
<sequence>MSLTATTSAVLGKRKTRNPDYVLQLASSPEPQDLTAPSDSDFEPLREPSSSKDTPRPILVNGKLISNTKKCYKCTFEGCDKTYTKPSRLEEHERSHTGERPFICQTCKKSYLRETHLQAHQRSHLPDSDKPLVCSESGCSKRFWTQQHLRAHLDWHKGARSFKCTEPDCMEVFAKHHQLRTHICTVHAPPGTKPYRCEHEGCDKSFSMNQHLRTHMKVHNEKRYTCVQASCTPSPGVEPVYYPTWTALQHHLRTAHPPTCPYPSCNGRKFTAQKGLRAHLKLHQERELEAQIDAAAAGSDAEDDLLPPKKKRRGGEIGRDWKCEMSGCGKDFKSNKALQTHNKVTHLGRRDFVCPHETCKSAFGYKHLLQRHLAKIHKSGSGSDQPLSGNDGEDDESNSDDDDSDTVQNEVTDDFSIDAITGHAYASRAKERLKNCKAIQCPYPNFDNISFKTLSTSSESQPGNGNKTACKYVFSRAYDLRRHLLAEHDIDASKESVDAWVAIAKNTSRTGQQELL</sequence>
<keyword evidence="5" id="KW-0862">Zinc</keyword>
<dbReference type="PROSITE" id="PS00028">
    <property type="entry name" value="ZINC_FINGER_C2H2_1"/>
    <property type="match status" value="6"/>
</dbReference>
<dbReference type="OrthoDB" id="427030at2759"/>
<evidence type="ECO:0000313" key="13">
    <source>
        <dbReference type="Proteomes" id="UP000297245"/>
    </source>
</evidence>
<dbReference type="EMBL" id="ML179045">
    <property type="protein sequence ID" value="THV06098.1"/>
    <property type="molecule type" value="Genomic_DNA"/>
</dbReference>
<feature type="region of interest" description="Disordered" evidence="10">
    <location>
        <begin position="296"/>
        <end position="317"/>
    </location>
</feature>
<evidence type="ECO:0000256" key="3">
    <source>
        <dbReference type="ARBA" id="ARBA00022737"/>
    </source>
</evidence>
<dbReference type="AlphaFoldDB" id="A0A4S8MSH9"/>
<keyword evidence="4 9" id="KW-0863">Zinc-finger</keyword>
<protein>
    <recommendedName>
        <fullName evidence="11">C2H2-type domain-containing protein</fullName>
    </recommendedName>
</protein>
<feature type="domain" description="C2H2-type" evidence="11">
    <location>
        <begin position="162"/>
        <end position="192"/>
    </location>
</feature>
<dbReference type="InterPro" id="IPR013087">
    <property type="entry name" value="Znf_C2H2_type"/>
</dbReference>
<dbReference type="GO" id="GO:0000981">
    <property type="term" value="F:DNA-binding transcription factor activity, RNA polymerase II-specific"/>
    <property type="evidence" value="ECO:0007669"/>
    <property type="project" value="UniProtKB-ARBA"/>
</dbReference>
<comment type="subcellular location">
    <subcellularLocation>
        <location evidence="1">Nucleus</location>
    </subcellularLocation>
</comment>
<keyword evidence="7" id="KW-0804">Transcription</keyword>
<feature type="compositionally biased region" description="Acidic residues" evidence="10">
    <location>
        <begin position="391"/>
        <end position="412"/>
    </location>
</feature>
<dbReference type="Pfam" id="PF00096">
    <property type="entry name" value="zf-C2H2"/>
    <property type="match status" value="3"/>
</dbReference>
<dbReference type="GO" id="GO:0005634">
    <property type="term" value="C:nucleus"/>
    <property type="evidence" value="ECO:0007669"/>
    <property type="project" value="UniProtKB-SubCell"/>
</dbReference>
<evidence type="ECO:0000256" key="5">
    <source>
        <dbReference type="ARBA" id="ARBA00022833"/>
    </source>
</evidence>
<dbReference type="InterPro" id="IPR036236">
    <property type="entry name" value="Znf_C2H2_sf"/>
</dbReference>
<organism evidence="12 13">
    <name type="scientific">Dendrothele bispora (strain CBS 962.96)</name>
    <dbReference type="NCBI Taxonomy" id="1314807"/>
    <lineage>
        <taxon>Eukaryota</taxon>
        <taxon>Fungi</taxon>
        <taxon>Dikarya</taxon>
        <taxon>Basidiomycota</taxon>
        <taxon>Agaricomycotina</taxon>
        <taxon>Agaricomycetes</taxon>
        <taxon>Agaricomycetidae</taxon>
        <taxon>Agaricales</taxon>
        <taxon>Agaricales incertae sedis</taxon>
        <taxon>Dendrothele</taxon>
    </lineage>
</organism>
<dbReference type="SUPFAM" id="SSF57667">
    <property type="entry name" value="beta-beta-alpha zinc fingers"/>
    <property type="match status" value="4"/>
</dbReference>
<dbReference type="SMART" id="SM00355">
    <property type="entry name" value="ZnF_C2H2"/>
    <property type="match status" value="10"/>
</dbReference>
<feature type="domain" description="C2H2-type" evidence="11">
    <location>
        <begin position="321"/>
        <end position="351"/>
    </location>
</feature>
<evidence type="ECO:0000256" key="2">
    <source>
        <dbReference type="ARBA" id="ARBA00022723"/>
    </source>
</evidence>
<keyword evidence="6" id="KW-0805">Transcription regulation</keyword>
<proteinExistence type="predicted"/>
<evidence type="ECO:0000259" key="11">
    <source>
        <dbReference type="PROSITE" id="PS50157"/>
    </source>
</evidence>
<feature type="domain" description="C2H2-type" evidence="11">
    <location>
        <begin position="352"/>
        <end position="382"/>
    </location>
</feature>
<dbReference type="PROSITE" id="PS50157">
    <property type="entry name" value="ZINC_FINGER_C2H2_2"/>
    <property type="match status" value="7"/>
</dbReference>
<dbReference type="Gene3D" id="3.30.160.60">
    <property type="entry name" value="Classic Zinc Finger"/>
    <property type="match status" value="5"/>
</dbReference>
<evidence type="ECO:0000256" key="7">
    <source>
        <dbReference type="ARBA" id="ARBA00023163"/>
    </source>
</evidence>
<dbReference type="InterPro" id="IPR051061">
    <property type="entry name" value="Zinc_finger_trans_reg"/>
</dbReference>
<dbReference type="GO" id="GO:0000978">
    <property type="term" value="F:RNA polymerase II cis-regulatory region sequence-specific DNA binding"/>
    <property type="evidence" value="ECO:0007669"/>
    <property type="project" value="UniProtKB-ARBA"/>
</dbReference>
<reference evidence="12 13" key="1">
    <citation type="journal article" date="2019" name="Nat. Ecol. Evol.">
        <title>Megaphylogeny resolves global patterns of mushroom evolution.</title>
        <authorList>
            <person name="Varga T."/>
            <person name="Krizsan K."/>
            <person name="Foldi C."/>
            <person name="Dima B."/>
            <person name="Sanchez-Garcia M."/>
            <person name="Sanchez-Ramirez S."/>
            <person name="Szollosi G.J."/>
            <person name="Szarkandi J.G."/>
            <person name="Papp V."/>
            <person name="Albert L."/>
            <person name="Andreopoulos W."/>
            <person name="Angelini C."/>
            <person name="Antonin V."/>
            <person name="Barry K.W."/>
            <person name="Bougher N.L."/>
            <person name="Buchanan P."/>
            <person name="Buyck B."/>
            <person name="Bense V."/>
            <person name="Catcheside P."/>
            <person name="Chovatia M."/>
            <person name="Cooper J."/>
            <person name="Damon W."/>
            <person name="Desjardin D."/>
            <person name="Finy P."/>
            <person name="Geml J."/>
            <person name="Haridas S."/>
            <person name="Hughes K."/>
            <person name="Justo A."/>
            <person name="Karasinski D."/>
            <person name="Kautmanova I."/>
            <person name="Kiss B."/>
            <person name="Kocsube S."/>
            <person name="Kotiranta H."/>
            <person name="LaButti K.M."/>
            <person name="Lechner B.E."/>
            <person name="Liimatainen K."/>
            <person name="Lipzen A."/>
            <person name="Lukacs Z."/>
            <person name="Mihaltcheva S."/>
            <person name="Morgado L.N."/>
            <person name="Niskanen T."/>
            <person name="Noordeloos M.E."/>
            <person name="Ohm R.A."/>
            <person name="Ortiz-Santana B."/>
            <person name="Ovrebo C."/>
            <person name="Racz N."/>
            <person name="Riley R."/>
            <person name="Savchenko A."/>
            <person name="Shiryaev A."/>
            <person name="Soop K."/>
            <person name="Spirin V."/>
            <person name="Szebenyi C."/>
            <person name="Tomsovsky M."/>
            <person name="Tulloss R.E."/>
            <person name="Uehling J."/>
            <person name="Grigoriev I.V."/>
            <person name="Vagvolgyi C."/>
            <person name="Papp T."/>
            <person name="Martin F.M."/>
            <person name="Miettinen O."/>
            <person name="Hibbett D.S."/>
            <person name="Nagy L.G."/>
        </authorList>
    </citation>
    <scope>NUCLEOTIDE SEQUENCE [LARGE SCALE GENOMIC DNA]</scope>
    <source>
        <strain evidence="12 13">CBS 962.96</strain>
    </source>
</reference>
<feature type="domain" description="C2H2-type" evidence="11">
    <location>
        <begin position="102"/>
        <end position="129"/>
    </location>
</feature>
<feature type="region of interest" description="Disordered" evidence="10">
    <location>
        <begin position="1"/>
        <end position="59"/>
    </location>
</feature>
<dbReference type="GO" id="GO:0008270">
    <property type="term" value="F:zinc ion binding"/>
    <property type="evidence" value="ECO:0007669"/>
    <property type="project" value="UniProtKB-KW"/>
</dbReference>
<evidence type="ECO:0000256" key="10">
    <source>
        <dbReference type="SAM" id="MobiDB-lite"/>
    </source>
</evidence>
<feature type="domain" description="C2H2-type" evidence="11">
    <location>
        <begin position="72"/>
        <end position="101"/>
    </location>
</feature>
<evidence type="ECO:0000256" key="4">
    <source>
        <dbReference type="ARBA" id="ARBA00022771"/>
    </source>
</evidence>
<dbReference type="Proteomes" id="UP000297245">
    <property type="component" value="Unassembled WGS sequence"/>
</dbReference>
<dbReference type="PANTHER" id="PTHR46179:SF13">
    <property type="entry name" value="C2H2-TYPE DOMAIN-CONTAINING PROTEIN"/>
    <property type="match status" value="1"/>
</dbReference>
<dbReference type="FunFam" id="3.30.160.60:FF:001102">
    <property type="entry name" value="Transcription factor IIIA"/>
    <property type="match status" value="1"/>
</dbReference>
<evidence type="ECO:0000256" key="9">
    <source>
        <dbReference type="PROSITE-ProRule" id="PRU00042"/>
    </source>
</evidence>
<dbReference type="FunFam" id="3.30.160.60:FF:000125">
    <property type="entry name" value="Putative zinc finger protein 143"/>
    <property type="match status" value="1"/>
</dbReference>
<keyword evidence="13" id="KW-1185">Reference proteome</keyword>
<evidence type="ECO:0000256" key="8">
    <source>
        <dbReference type="ARBA" id="ARBA00023242"/>
    </source>
</evidence>
<keyword evidence="2" id="KW-0479">Metal-binding</keyword>
<feature type="region of interest" description="Disordered" evidence="10">
    <location>
        <begin position="376"/>
        <end position="412"/>
    </location>
</feature>
<feature type="domain" description="C2H2-type" evidence="11">
    <location>
        <begin position="195"/>
        <end position="224"/>
    </location>
</feature>
<evidence type="ECO:0000313" key="12">
    <source>
        <dbReference type="EMBL" id="THV06098.1"/>
    </source>
</evidence>
<evidence type="ECO:0000256" key="6">
    <source>
        <dbReference type="ARBA" id="ARBA00023015"/>
    </source>
</evidence>
<accession>A0A4S8MSH9</accession>
<dbReference type="Pfam" id="PF12874">
    <property type="entry name" value="zf-met"/>
    <property type="match status" value="1"/>
</dbReference>
<keyword evidence="8" id="KW-0539">Nucleus</keyword>
<dbReference type="PANTHER" id="PTHR46179">
    <property type="entry name" value="ZINC FINGER PROTEIN"/>
    <property type="match status" value="1"/>
</dbReference>
<name>A0A4S8MSH9_DENBC</name>
<dbReference type="FunFam" id="3.30.160.60:FF:000624">
    <property type="entry name" value="zinc finger protein 697"/>
    <property type="match status" value="1"/>
</dbReference>
<gene>
    <name evidence="12" type="ORF">K435DRAFT_816192</name>
</gene>
<keyword evidence="3" id="KW-0677">Repeat</keyword>
<feature type="compositionally biased region" description="Polar residues" evidence="10">
    <location>
        <begin position="25"/>
        <end position="38"/>
    </location>
</feature>